<feature type="transmembrane region" description="Helical" evidence="11">
    <location>
        <begin position="412"/>
        <end position="433"/>
    </location>
</feature>
<evidence type="ECO:0000313" key="12">
    <source>
        <dbReference type="EMBL" id="KGM01240.1"/>
    </source>
</evidence>
<keyword evidence="13" id="KW-1185">Reference proteome</keyword>
<comment type="caution">
    <text evidence="12">The sequence shown here is derived from an EMBL/GenBank/DDBJ whole genome shotgun (WGS) entry which is preliminary data.</text>
</comment>
<dbReference type="PANTHER" id="PTHR12468">
    <property type="entry name" value="GPI MANNOSYLTRANSFERASE 2"/>
    <property type="match status" value="1"/>
</dbReference>
<dbReference type="GO" id="GO:0031501">
    <property type="term" value="C:mannosyltransferase complex"/>
    <property type="evidence" value="ECO:0007669"/>
    <property type="project" value="TreeGrafter"/>
</dbReference>
<comment type="pathway">
    <text evidence="2">Glycolipid biosynthesis; glycosylphosphatidylinositol-anchor biosynthesis.</text>
</comment>
<dbReference type="STRING" id="1408250.Q760_02790"/>
<evidence type="ECO:0000256" key="11">
    <source>
        <dbReference type="SAM" id="Phobius"/>
    </source>
</evidence>
<evidence type="ECO:0000256" key="9">
    <source>
        <dbReference type="ARBA" id="ARBA00023136"/>
    </source>
</evidence>
<keyword evidence="7" id="KW-0256">Endoplasmic reticulum</keyword>
<evidence type="ECO:0000256" key="4">
    <source>
        <dbReference type="ARBA" id="ARBA00022676"/>
    </source>
</evidence>
<feature type="transmembrane region" description="Helical" evidence="11">
    <location>
        <begin position="151"/>
        <end position="172"/>
    </location>
</feature>
<evidence type="ECO:0000256" key="2">
    <source>
        <dbReference type="ARBA" id="ARBA00004687"/>
    </source>
</evidence>
<dbReference type="InterPro" id="IPR007315">
    <property type="entry name" value="PIG-V/Gpi18"/>
</dbReference>
<dbReference type="UniPathway" id="UPA00196"/>
<feature type="transmembrane region" description="Helical" evidence="11">
    <location>
        <begin position="336"/>
        <end position="357"/>
    </location>
</feature>
<evidence type="ECO:0000256" key="3">
    <source>
        <dbReference type="ARBA" id="ARBA00022502"/>
    </source>
</evidence>
<sequence>MSTENPAPASGEPSASTVPAAPGASRAGVRVDEPNGHPARPRVRTDPRTWPGWAQALSLYAATRAFSAVVLVLVAQLQAENYWTGARPSYLQFTGLMWDASWYRGIAEDGYPAELPRGEDGLVQQNAWAFFPLFPVLVRGVMLVTRADWYVVAPLVALVLGCAAAVVVHRLVERGAPRAVDARPGLPLATVALLGLFPTAAVLQVAYTESLALLLVASALLLVVERRYAWASLVVLALGFTRAVALPMAAVVVVHALVRWWGARRGTDRLGARDLAEIGLLAVTAAVSGVAWPLICGWMTGEPDGYLQTQGAWRGVREIAPFEPWGYVSRFWFGDWAPWVLVAGFALVVATLVVPAAWRLGNELHAWSAAYLLYIVAAIEPGSSLARFLLLAFPLGAVTAGLVTRPTGARRAWFAFVVVLMGTLHVVWVYNMWRLTPPTGWPP</sequence>
<evidence type="ECO:0000256" key="8">
    <source>
        <dbReference type="ARBA" id="ARBA00022989"/>
    </source>
</evidence>
<evidence type="ECO:0000256" key="10">
    <source>
        <dbReference type="SAM" id="MobiDB-lite"/>
    </source>
</evidence>
<dbReference type="RefSeq" id="WP_246056676.1">
    <property type="nucleotide sequence ID" value="NZ_AXNT01000121.1"/>
</dbReference>
<feature type="transmembrane region" description="Helical" evidence="11">
    <location>
        <begin position="184"/>
        <end position="208"/>
    </location>
</feature>
<name>A0A0A0B324_9CELL</name>
<keyword evidence="3" id="KW-0337">GPI-anchor biosynthesis</keyword>
<evidence type="ECO:0000256" key="5">
    <source>
        <dbReference type="ARBA" id="ARBA00022679"/>
    </source>
</evidence>
<dbReference type="GO" id="GO:0004376">
    <property type="term" value="F:GPI mannosyltransferase activity"/>
    <property type="evidence" value="ECO:0007669"/>
    <property type="project" value="InterPro"/>
</dbReference>
<dbReference type="AlphaFoldDB" id="A0A0A0B324"/>
<keyword evidence="5" id="KW-0808">Transferase</keyword>
<feature type="transmembrane region" description="Helical" evidence="11">
    <location>
        <begin position="228"/>
        <end position="258"/>
    </location>
</feature>
<evidence type="ECO:0000256" key="6">
    <source>
        <dbReference type="ARBA" id="ARBA00022692"/>
    </source>
</evidence>
<dbReference type="GO" id="GO:0016020">
    <property type="term" value="C:membrane"/>
    <property type="evidence" value="ECO:0007669"/>
    <property type="project" value="GOC"/>
</dbReference>
<dbReference type="Proteomes" id="UP000029833">
    <property type="component" value="Unassembled WGS sequence"/>
</dbReference>
<dbReference type="GO" id="GO:0006506">
    <property type="term" value="P:GPI anchor biosynthetic process"/>
    <property type="evidence" value="ECO:0007669"/>
    <property type="project" value="UniProtKB-UniPathway"/>
</dbReference>
<keyword evidence="6 11" id="KW-0812">Transmembrane</keyword>
<proteinExistence type="predicted"/>
<feature type="transmembrane region" description="Helical" evidence="11">
    <location>
        <begin position="278"/>
        <end position="300"/>
    </location>
</feature>
<keyword evidence="8 11" id="KW-1133">Transmembrane helix</keyword>
<comment type="subcellular location">
    <subcellularLocation>
        <location evidence="1">Endoplasmic reticulum membrane</location>
        <topology evidence="1">Multi-pass membrane protein</topology>
    </subcellularLocation>
</comment>
<feature type="region of interest" description="Disordered" evidence="10">
    <location>
        <begin position="1"/>
        <end position="47"/>
    </location>
</feature>
<dbReference type="EMBL" id="AXNT01000121">
    <property type="protein sequence ID" value="KGM01240.1"/>
    <property type="molecule type" value="Genomic_DNA"/>
</dbReference>
<dbReference type="GO" id="GO:0000009">
    <property type="term" value="F:alpha-1,6-mannosyltransferase activity"/>
    <property type="evidence" value="ECO:0007669"/>
    <property type="project" value="InterPro"/>
</dbReference>
<keyword evidence="4" id="KW-0328">Glycosyltransferase</keyword>
<protein>
    <submittedName>
        <fullName evidence="12">Membrane protein</fullName>
    </submittedName>
</protein>
<gene>
    <name evidence="12" type="ORF">Q760_02790</name>
</gene>
<dbReference type="PANTHER" id="PTHR12468:SF2">
    <property type="entry name" value="GPI MANNOSYLTRANSFERASE 2"/>
    <property type="match status" value="1"/>
</dbReference>
<evidence type="ECO:0000256" key="1">
    <source>
        <dbReference type="ARBA" id="ARBA00004477"/>
    </source>
</evidence>
<reference evidence="12 13" key="1">
    <citation type="submission" date="2013-10" db="EMBL/GenBank/DDBJ databases">
        <authorList>
            <person name="Wang G."/>
            <person name="Zhuang W."/>
        </authorList>
    </citation>
    <scope>NUCLEOTIDE SEQUENCE [LARGE SCALE GENOMIC DNA]</scope>
    <source>
        <strain evidence="12 13">DSM 20118</strain>
    </source>
</reference>
<organism evidence="12 13">
    <name type="scientific">Cellulomonas cellasea DSM 20118</name>
    <dbReference type="NCBI Taxonomy" id="1408250"/>
    <lineage>
        <taxon>Bacteria</taxon>
        <taxon>Bacillati</taxon>
        <taxon>Actinomycetota</taxon>
        <taxon>Actinomycetes</taxon>
        <taxon>Micrococcales</taxon>
        <taxon>Cellulomonadaceae</taxon>
        <taxon>Cellulomonas</taxon>
    </lineage>
</organism>
<accession>A0A0A0B324</accession>
<evidence type="ECO:0000256" key="7">
    <source>
        <dbReference type="ARBA" id="ARBA00022824"/>
    </source>
</evidence>
<evidence type="ECO:0000313" key="13">
    <source>
        <dbReference type="Proteomes" id="UP000029833"/>
    </source>
</evidence>
<keyword evidence="9 11" id="KW-0472">Membrane</keyword>